<comment type="caution">
    <text evidence="4">The sequence shown here is derived from an EMBL/GenBank/DDBJ whole genome shotgun (WGS) entry which is preliminary data.</text>
</comment>
<organism evidence="4 5">
    <name type="scientific">Quercus suber</name>
    <name type="common">Cork oak</name>
    <dbReference type="NCBI Taxonomy" id="58331"/>
    <lineage>
        <taxon>Eukaryota</taxon>
        <taxon>Viridiplantae</taxon>
        <taxon>Streptophyta</taxon>
        <taxon>Embryophyta</taxon>
        <taxon>Tracheophyta</taxon>
        <taxon>Spermatophyta</taxon>
        <taxon>Magnoliopsida</taxon>
        <taxon>eudicotyledons</taxon>
        <taxon>Gunneridae</taxon>
        <taxon>Pentapetalae</taxon>
        <taxon>rosids</taxon>
        <taxon>fabids</taxon>
        <taxon>Fagales</taxon>
        <taxon>Fagaceae</taxon>
        <taxon>Quercus</taxon>
    </lineage>
</organism>
<reference evidence="4 5" key="1">
    <citation type="journal article" date="2018" name="Sci. Data">
        <title>The draft genome sequence of cork oak.</title>
        <authorList>
            <person name="Ramos A.M."/>
            <person name="Usie A."/>
            <person name="Barbosa P."/>
            <person name="Barros P.M."/>
            <person name="Capote T."/>
            <person name="Chaves I."/>
            <person name="Simoes F."/>
            <person name="Abreu I."/>
            <person name="Carrasquinho I."/>
            <person name="Faro C."/>
            <person name="Guimaraes J.B."/>
            <person name="Mendonca D."/>
            <person name="Nobrega F."/>
            <person name="Rodrigues L."/>
            <person name="Saibo N.J.M."/>
            <person name="Varela M.C."/>
            <person name="Egas C."/>
            <person name="Matos J."/>
            <person name="Miguel C.M."/>
            <person name="Oliveira M.M."/>
            <person name="Ricardo C.P."/>
            <person name="Goncalves S."/>
        </authorList>
    </citation>
    <scope>NUCLEOTIDE SEQUENCE [LARGE SCALE GENOMIC DNA]</scope>
    <source>
        <strain evidence="5">cv. HL8</strain>
    </source>
</reference>
<dbReference type="Pfam" id="PF14392">
    <property type="entry name" value="zf-CCHC_4"/>
    <property type="match status" value="1"/>
</dbReference>
<feature type="region of interest" description="Disordered" evidence="1">
    <location>
        <begin position="252"/>
        <end position="295"/>
    </location>
</feature>
<dbReference type="InterPro" id="IPR025836">
    <property type="entry name" value="Zn_knuckle_CX2CX4HX4C"/>
</dbReference>
<gene>
    <name evidence="4" type="ORF">CFP56_035475</name>
</gene>
<protein>
    <recommendedName>
        <fullName evidence="6">DUF4283 domain-containing protein</fullName>
    </recommendedName>
</protein>
<proteinExistence type="predicted"/>
<accession>A0AAW0LPI4</accession>
<feature type="domain" description="DUF4283" evidence="2">
    <location>
        <begin position="36"/>
        <end position="116"/>
    </location>
</feature>
<keyword evidence="5" id="KW-1185">Reference proteome</keyword>
<evidence type="ECO:0000313" key="5">
    <source>
        <dbReference type="Proteomes" id="UP000237347"/>
    </source>
</evidence>
<dbReference type="PANTHER" id="PTHR31286">
    <property type="entry name" value="GLYCINE-RICH CELL WALL STRUCTURAL PROTEIN 1.8-LIKE"/>
    <property type="match status" value="1"/>
</dbReference>
<evidence type="ECO:0000259" key="2">
    <source>
        <dbReference type="Pfam" id="PF14111"/>
    </source>
</evidence>
<name>A0AAW0LPI4_QUESU</name>
<dbReference type="Proteomes" id="UP000237347">
    <property type="component" value="Unassembled WGS sequence"/>
</dbReference>
<evidence type="ECO:0000313" key="4">
    <source>
        <dbReference type="EMBL" id="KAK7853578.1"/>
    </source>
</evidence>
<dbReference type="EMBL" id="PKMF04000064">
    <property type="protein sequence ID" value="KAK7853578.1"/>
    <property type="molecule type" value="Genomic_DNA"/>
</dbReference>
<evidence type="ECO:0008006" key="6">
    <source>
        <dbReference type="Google" id="ProtNLM"/>
    </source>
</evidence>
<dbReference type="AlphaFoldDB" id="A0AAW0LPI4"/>
<sequence>MADDISKILEQMTLTLEEEEIITISDEGRREELEGCALSLIGKILTCKSFNKKAALGTLKKAWGLEDEVQVVEVGSNLFQFKFRSEFELDRVYTGGVWCFDNQALLLTRWKSGMTATNVKFDSVPLWVQIWGAPFDMRSYRVAAEVGNRLGKVLEVEKRRTNDSQNFFMRVKIAIPLDKEIRRGAFLAGSDGEKHWVHFKYERLPVFCHYCGLLGHDLRYCAKYFSKTKAGIDVDGGYGDWLKAGGRARSPLKRRVVKEGSSDEDNGVRKGLRGSQSMPEVNENGGGKDGNPNKTVLEHADGETGLVGADFADHGDWAENHGLGEVDMENRASGAVDIGVQSSSIEGGSDLVPALHKEQVVCTADGVGLNSNKKKTTWTRLARMDVGPMGILKEGAKILWMARGK</sequence>
<evidence type="ECO:0000256" key="1">
    <source>
        <dbReference type="SAM" id="MobiDB-lite"/>
    </source>
</evidence>
<dbReference type="Pfam" id="PF14111">
    <property type="entry name" value="DUF4283"/>
    <property type="match status" value="1"/>
</dbReference>
<dbReference type="InterPro" id="IPR025558">
    <property type="entry name" value="DUF4283"/>
</dbReference>
<feature type="domain" description="Zinc knuckle CX2CX4HX4C" evidence="3">
    <location>
        <begin position="191"/>
        <end position="222"/>
    </location>
</feature>
<dbReference type="PANTHER" id="PTHR31286:SF167">
    <property type="entry name" value="OS09G0268800 PROTEIN"/>
    <property type="match status" value="1"/>
</dbReference>
<dbReference type="InterPro" id="IPR040256">
    <property type="entry name" value="At4g02000-like"/>
</dbReference>
<evidence type="ECO:0000259" key="3">
    <source>
        <dbReference type="Pfam" id="PF14392"/>
    </source>
</evidence>